<dbReference type="NCBIfam" id="TIGR01382">
    <property type="entry name" value="PfpI"/>
    <property type="match status" value="1"/>
</dbReference>
<dbReference type="RefSeq" id="WP_208711693.1">
    <property type="nucleotide sequence ID" value="NZ_BAAAQW010000010.1"/>
</dbReference>
<dbReference type="InterPro" id="IPR002818">
    <property type="entry name" value="DJ-1/PfpI"/>
</dbReference>
<name>A0ABN3BZK8_9MICC</name>
<protein>
    <submittedName>
        <fullName evidence="3">Type 1 glutamine amidotransferase domain-containing protein</fullName>
    </submittedName>
</protein>
<dbReference type="PANTHER" id="PTHR42733:SF12">
    <property type="entry name" value="PROTEINASE"/>
    <property type="match status" value="1"/>
</dbReference>
<dbReference type="PANTHER" id="PTHR42733">
    <property type="entry name" value="DJ-1 PROTEIN"/>
    <property type="match status" value="1"/>
</dbReference>
<dbReference type="CDD" id="cd03134">
    <property type="entry name" value="GATase1_PfpI_like"/>
    <property type="match status" value="1"/>
</dbReference>
<feature type="domain" description="DJ-1/PfpI" evidence="2">
    <location>
        <begin position="8"/>
        <end position="177"/>
    </location>
</feature>
<accession>A0ABN3BZK8</accession>
<dbReference type="PROSITE" id="PS51276">
    <property type="entry name" value="PEPTIDASE_C56_PFPI"/>
    <property type="match status" value="1"/>
</dbReference>
<evidence type="ECO:0000313" key="4">
    <source>
        <dbReference type="Proteomes" id="UP001500432"/>
    </source>
</evidence>
<sequence length="184" mass="19619">MAHDITGKKIAFLLTNGVEQAELTEPWKAVEQAGGQPVLVSPESGTITAMKGDWDHGDSFPVDVPLSGANPDDYDALVLPGGTVNADKMRLEKEGVAFVKSFAEAGKPISAICHGPWILIEAGVVKGRTMTSYASLETDLTNAGAQWVDQEVVTDHGLTTSRNPGDLEAFCSKMLEEIAEGQHR</sequence>
<comment type="similarity">
    <text evidence="1">Belongs to the peptidase C56 family.</text>
</comment>
<reference evidence="4" key="1">
    <citation type="journal article" date="2019" name="Int. J. Syst. Evol. Microbiol.">
        <title>The Global Catalogue of Microorganisms (GCM) 10K type strain sequencing project: providing services to taxonomists for standard genome sequencing and annotation.</title>
        <authorList>
            <consortium name="The Broad Institute Genomics Platform"/>
            <consortium name="The Broad Institute Genome Sequencing Center for Infectious Disease"/>
            <person name="Wu L."/>
            <person name="Ma J."/>
        </authorList>
    </citation>
    <scope>NUCLEOTIDE SEQUENCE [LARGE SCALE GENOMIC DNA]</scope>
    <source>
        <strain evidence="4">JCM 16034</strain>
    </source>
</reference>
<proteinExistence type="inferred from homology"/>
<evidence type="ECO:0000313" key="3">
    <source>
        <dbReference type="EMBL" id="GAA2202367.1"/>
    </source>
</evidence>
<dbReference type="EMBL" id="BAAAQW010000010">
    <property type="protein sequence ID" value="GAA2202367.1"/>
    <property type="molecule type" value="Genomic_DNA"/>
</dbReference>
<evidence type="ECO:0000256" key="1">
    <source>
        <dbReference type="ARBA" id="ARBA00008542"/>
    </source>
</evidence>
<keyword evidence="3" id="KW-0315">Glutamine amidotransferase</keyword>
<organism evidence="3 4">
    <name type="scientific">Sinomonas flava</name>
    <dbReference type="NCBI Taxonomy" id="496857"/>
    <lineage>
        <taxon>Bacteria</taxon>
        <taxon>Bacillati</taxon>
        <taxon>Actinomycetota</taxon>
        <taxon>Actinomycetes</taxon>
        <taxon>Micrococcales</taxon>
        <taxon>Micrococcaceae</taxon>
        <taxon>Sinomonas</taxon>
    </lineage>
</organism>
<dbReference type="Pfam" id="PF01965">
    <property type="entry name" value="DJ-1_PfpI"/>
    <property type="match status" value="1"/>
</dbReference>
<dbReference type="Gene3D" id="3.40.50.880">
    <property type="match status" value="1"/>
</dbReference>
<comment type="caution">
    <text evidence="3">The sequence shown here is derived from an EMBL/GenBank/DDBJ whole genome shotgun (WGS) entry which is preliminary data.</text>
</comment>
<dbReference type="InterPro" id="IPR006286">
    <property type="entry name" value="C56_PfpI-like"/>
</dbReference>
<dbReference type="Proteomes" id="UP001500432">
    <property type="component" value="Unassembled WGS sequence"/>
</dbReference>
<keyword evidence="4" id="KW-1185">Reference proteome</keyword>
<gene>
    <name evidence="3" type="ORF">GCM10009849_30510</name>
</gene>
<dbReference type="InterPro" id="IPR029062">
    <property type="entry name" value="Class_I_gatase-like"/>
</dbReference>
<evidence type="ECO:0000259" key="2">
    <source>
        <dbReference type="Pfam" id="PF01965"/>
    </source>
</evidence>
<dbReference type="SUPFAM" id="SSF52317">
    <property type="entry name" value="Class I glutamine amidotransferase-like"/>
    <property type="match status" value="1"/>
</dbReference>